<feature type="transmembrane region" description="Helical" evidence="7">
    <location>
        <begin position="60"/>
        <end position="81"/>
    </location>
</feature>
<protein>
    <submittedName>
        <fullName evidence="9">Trimeric intracellular cation channel family protein</fullName>
    </submittedName>
</protein>
<dbReference type="PANTHER" id="PTHR30506">
    <property type="entry name" value="INNER MEMBRANE PROTEIN"/>
    <property type="match status" value="1"/>
</dbReference>
<dbReference type="PANTHER" id="PTHR30506:SF3">
    <property type="entry name" value="UPF0126 INNER MEMBRANE PROTEIN YADS-RELATED"/>
    <property type="match status" value="1"/>
</dbReference>
<comment type="subcellular location">
    <subcellularLocation>
        <location evidence="1">Cell membrane</location>
        <topology evidence="1">Multi-pass membrane protein</topology>
    </subcellularLocation>
</comment>
<dbReference type="Pfam" id="PF03458">
    <property type="entry name" value="Gly_transporter"/>
    <property type="match status" value="2"/>
</dbReference>
<feature type="transmembrane region" description="Helical" evidence="7">
    <location>
        <begin position="33"/>
        <end position="54"/>
    </location>
</feature>
<sequence length="206" mass="21790">MLEQFVYFSDLLGCIVFAISGVLVAGRLKMDPFGVVVLASVTAIGGGTIRDMVIGATPVFWIHDTTYLYVIFATAVISMISARKAHHLPSFLLPLLDAFGLALFTVIGAEKALSYELPAVVAVVMGVTTGVAGGMIRDLLAGQIPLVLQKEIYATASILGGLLYTGSIALGVNASWALGIAMIGTLSLRLAALKWHLSLPVFNLRR</sequence>
<keyword evidence="5 7" id="KW-1133">Transmembrane helix</keyword>
<evidence type="ECO:0000256" key="5">
    <source>
        <dbReference type="ARBA" id="ARBA00022989"/>
    </source>
</evidence>
<comment type="similarity">
    <text evidence="2">Belongs to the UPF0126 family.</text>
</comment>
<keyword evidence="6 7" id="KW-0472">Membrane</keyword>
<accession>A0A418YCA6</accession>
<keyword evidence="4 7" id="KW-0812">Transmembrane</keyword>
<name>A0A418YCA6_9GAMM</name>
<evidence type="ECO:0000256" key="4">
    <source>
        <dbReference type="ARBA" id="ARBA00022692"/>
    </source>
</evidence>
<keyword evidence="3" id="KW-1003">Cell membrane</keyword>
<feature type="domain" description="Glycine transporter" evidence="8">
    <location>
        <begin position="8"/>
        <end position="80"/>
    </location>
</feature>
<dbReference type="InterPro" id="IPR005115">
    <property type="entry name" value="Gly_transporter"/>
</dbReference>
<reference evidence="9 10" key="1">
    <citation type="submission" date="2018-09" db="EMBL/GenBank/DDBJ databases">
        <authorList>
            <person name="Wang F."/>
        </authorList>
    </citation>
    <scope>NUCLEOTIDE SEQUENCE [LARGE SCALE GENOMIC DNA]</scope>
    <source>
        <strain evidence="9 10">PLHSC7-2</strain>
    </source>
</reference>
<organism evidence="9 10">
    <name type="scientific">Motilimonas pumila</name>
    <dbReference type="NCBI Taxonomy" id="2303987"/>
    <lineage>
        <taxon>Bacteria</taxon>
        <taxon>Pseudomonadati</taxon>
        <taxon>Pseudomonadota</taxon>
        <taxon>Gammaproteobacteria</taxon>
        <taxon>Alteromonadales</taxon>
        <taxon>Alteromonadales genera incertae sedis</taxon>
        <taxon>Motilimonas</taxon>
    </lineage>
</organism>
<evidence type="ECO:0000256" key="6">
    <source>
        <dbReference type="ARBA" id="ARBA00023136"/>
    </source>
</evidence>
<evidence type="ECO:0000256" key="7">
    <source>
        <dbReference type="SAM" id="Phobius"/>
    </source>
</evidence>
<dbReference type="AlphaFoldDB" id="A0A418YCA6"/>
<feature type="transmembrane region" description="Helical" evidence="7">
    <location>
        <begin position="119"/>
        <end position="140"/>
    </location>
</feature>
<evidence type="ECO:0000256" key="3">
    <source>
        <dbReference type="ARBA" id="ARBA00022475"/>
    </source>
</evidence>
<evidence type="ECO:0000256" key="2">
    <source>
        <dbReference type="ARBA" id="ARBA00008193"/>
    </source>
</evidence>
<feature type="transmembrane region" description="Helical" evidence="7">
    <location>
        <begin position="88"/>
        <end position="107"/>
    </location>
</feature>
<proteinExistence type="inferred from homology"/>
<evidence type="ECO:0000313" key="10">
    <source>
        <dbReference type="Proteomes" id="UP000283255"/>
    </source>
</evidence>
<feature type="transmembrane region" description="Helical" evidence="7">
    <location>
        <begin position="6"/>
        <end position="26"/>
    </location>
</feature>
<evidence type="ECO:0000259" key="8">
    <source>
        <dbReference type="Pfam" id="PF03458"/>
    </source>
</evidence>
<dbReference type="RefSeq" id="WP_119911597.1">
    <property type="nucleotide sequence ID" value="NZ_QZCH01000021.1"/>
</dbReference>
<evidence type="ECO:0000313" key="9">
    <source>
        <dbReference type="EMBL" id="RJG42089.1"/>
    </source>
</evidence>
<dbReference type="GO" id="GO:0005886">
    <property type="term" value="C:plasma membrane"/>
    <property type="evidence" value="ECO:0007669"/>
    <property type="project" value="UniProtKB-SubCell"/>
</dbReference>
<dbReference type="OrthoDB" id="9791874at2"/>
<gene>
    <name evidence="9" type="ORF">D1Z90_14990</name>
</gene>
<feature type="domain" description="Glycine transporter" evidence="8">
    <location>
        <begin position="95"/>
        <end position="165"/>
    </location>
</feature>
<dbReference type="Proteomes" id="UP000283255">
    <property type="component" value="Unassembled WGS sequence"/>
</dbReference>
<dbReference type="EMBL" id="QZCH01000021">
    <property type="protein sequence ID" value="RJG42089.1"/>
    <property type="molecule type" value="Genomic_DNA"/>
</dbReference>
<reference evidence="9 10" key="2">
    <citation type="submission" date="2019-01" db="EMBL/GenBank/DDBJ databases">
        <title>Motilimonas pumilus sp. nov., isolated from the gut of sea cucumber (Apostichopus japonicus).</title>
        <authorList>
            <person name="Wang F.-Q."/>
            <person name="Ren L.-H."/>
            <person name="Lin Y.-W."/>
            <person name="Sun G.-H."/>
            <person name="Du Z.-J."/>
            <person name="Zhao J.-X."/>
            <person name="Liu X.-J."/>
            <person name="Liu L.-J."/>
        </authorList>
    </citation>
    <scope>NUCLEOTIDE SEQUENCE [LARGE SCALE GENOMIC DNA]</scope>
    <source>
        <strain evidence="9 10">PLHSC7-2</strain>
    </source>
</reference>
<evidence type="ECO:0000256" key="1">
    <source>
        <dbReference type="ARBA" id="ARBA00004651"/>
    </source>
</evidence>
<comment type="caution">
    <text evidence="9">The sequence shown here is derived from an EMBL/GenBank/DDBJ whole genome shotgun (WGS) entry which is preliminary data.</text>
</comment>
<keyword evidence="10" id="KW-1185">Reference proteome</keyword>